<reference evidence="2 3" key="1">
    <citation type="journal article" date="2022" name="Nat. Ecol. Evol.">
        <title>A masculinizing supergene underlies an exaggerated male reproductive morph in a spider.</title>
        <authorList>
            <person name="Hendrickx F."/>
            <person name="De Corte Z."/>
            <person name="Sonet G."/>
            <person name="Van Belleghem S.M."/>
            <person name="Kostlbacher S."/>
            <person name="Vangestel C."/>
        </authorList>
    </citation>
    <scope>NUCLEOTIDE SEQUENCE [LARGE SCALE GENOMIC DNA]</scope>
    <source>
        <strain evidence="2">W744_W776</strain>
    </source>
</reference>
<dbReference type="AlphaFoldDB" id="A0AAV6VMJ6"/>
<evidence type="ECO:0000313" key="2">
    <source>
        <dbReference type="EMBL" id="KAG8196953.1"/>
    </source>
</evidence>
<feature type="region of interest" description="Disordered" evidence="1">
    <location>
        <begin position="14"/>
        <end position="70"/>
    </location>
</feature>
<protein>
    <submittedName>
        <fullName evidence="2">Uncharacterized protein</fullName>
    </submittedName>
</protein>
<evidence type="ECO:0000256" key="1">
    <source>
        <dbReference type="SAM" id="MobiDB-lite"/>
    </source>
</evidence>
<evidence type="ECO:0000313" key="3">
    <source>
        <dbReference type="Proteomes" id="UP000827092"/>
    </source>
</evidence>
<proteinExistence type="predicted"/>
<comment type="caution">
    <text evidence="2">The sequence shown here is derived from an EMBL/GenBank/DDBJ whole genome shotgun (WGS) entry which is preliminary data.</text>
</comment>
<dbReference type="EMBL" id="JAFNEN010000062">
    <property type="protein sequence ID" value="KAG8196953.1"/>
    <property type="molecule type" value="Genomic_DNA"/>
</dbReference>
<accession>A0AAV6VMJ6</accession>
<sequence>MTFLQKFKTMALSKFRSPDSGTPFPTKLNSPPKRSDTPNGSLRRKQADDKQENPQFSNFKLATEIKVSGT</sequence>
<name>A0AAV6VMJ6_9ARAC</name>
<keyword evidence="3" id="KW-1185">Reference proteome</keyword>
<organism evidence="2 3">
    <name type="scientific">Oedothorax gibbosus</name>
    <dbReference type="NCBI Taxonomy" id="931172"/>
    <lineage>
        <taxon>Eukaryota</taxon>
        <taxon>Metazoa</taxon>
        <taxon>Ecdysozoa</taxon>
        <taxon>Arthropoda</taxon>
        <taxon>Chelicerata</taxon>
        <taxon>Arachnida</taxon>
        <taxon>Araneae</taxon>
        <taxon>Araneomorphae</taxon>
        <taxon>Entelegynae</taxon>
        <taxon>Araneoidea</taxon>
        <taxon>Linyphiidae</taxon>
        <taxon>Erigoninae</taxon>
        <taxon>Oedothorax</taxon>
    </lineage>
</organism>
<dbReference type="Proteomes" id="UP000827092">
    <property type="component" value="Unassembled WGS sequence"/>
</dbReference>
<gene>
    <name evidence="2" type="ORF">JTE90_009012</name>
</gene>